<reference evidence="3 4" key="1">
    <citation type="submission" date="2017-06" db="EMBL/GenBank/DDBJ databases">
        <title>Novel microbial phyla capable of carbon fixation and sulfur reduction in deep-sea sediments.</title>
        <authorList>
            <person name="Huang J."/>
            <person name="Baker B."/>
            <person name="Wang Y."/>
        </authorList>
    </citation>
    <scope>NUCLEOTIDE SEQUENCE [LARGE SCALE GENOMIC DNA]</scope>
    <source>
        <strain evidence="3">B3_TA06</strain>
    </source>
</reference>
<dbReference type="Gene3D" id="2.60.40.10">
    <property type="entry name" value="Immunoglobulins"/>
    <property type="match status" value="3"/>
</dbReference>
<name>A0A532VAR1_UNCT6</name>
<dbReference type="Gene3D" id="3.40.50.1460">
    <property type="match status" value="1"/>
</dbReference>
<dbReference type="EMBL" id="NJBO01000001">
    <property type="protein sequence ID" value="TKJ44289.1"/>
    <property type="molecule type" value="Genomic_DNA"/>
</dbReference>
<dbReference type="InterPro" id="IPR038490">
    <property type="entry name" value="Gingipain_propep_sf"/>
</dbReference>
<feature type="domain" description="Gingipain" evidence="2">
    <location>
        <begin position="230"/>
        <end position="591"/>
    </location>
</feature>
<dbReference type="GO" id="GO:0006508">
    <property type="term" value="P:proteolysis"/>
    <property type="evidence" value="ECO:0007669"/>
    <property type="project" value="InterPro"/>
</dbReference>
<dbReference type="Proteomes" id="UP000317778">
    <property type="component" value="Unassembled WGS sequence"/>
</dbReference>
<dbReference type="InterPro" id="IPR026444">
    <property type="entry name" value="Secre_tail"/>
</dbReference>
<dbReference type="InterPro" id="IPR001769">
    <property type="entry name" value="Gingipain"/>
</dbReference>
<proteinExistence type="predicted"/>
<evidence type="ECO:0000313" key="3">
    <source>
        <dbReference type="EMBL" id="TKJ44289.1"/>
    </source>
</evidence>
<keyword evidence="1" id="KW-0732">Signal</keyword>
<dbReference type="Gene3D" id="3.40.50.10390">
    <property type="entry name" value="Gingipain r, domain 1"/>
    <property type="match status" value="1"/>
</dbReference>
<dbReference type="NCBIfam" id="TIGR04183">
    <property type="entry name" value="Por_Secre_tail"/>
    <property type="match status" value="1"/>
</dbReference>
<dbReference type="GO" id="GO:0008234">
    <property type="term" value="F:cysteine-type peptidase activity"/>
    <property type="evidence" value="ECO:0007669"/>
    <property type="project" value="InterPro"/>
</dbReference>
<organism evidence="3 4">
    <name type="scientific">candidate division TA06 bacterium B3_TA06</name>
    <dbReference type="NCBI Taxonomy" id="2012487"/>
    <lineage>
        <taxon>Bacteria</taxon>
        <taxon>Bacteria division TA06</taxon>
    </lineage>
</organism>
<comment type="caution">
    <text evidence="3">The sequence shown here is derived from an EMBL/GenBank/DDBJ whole genome shotgun (WGS) entry which is preliminary data.</text>
</comment>
<dbReference type="InterPro" id="IPR029031">
    <property type="entry name" value="Gingipain_N_sf"/>
</dbReference>
<dbReference type="Gene3D" id="2.60.40.3800">
    <property type="match status" value="1"/>
</dbReference>
<evidence type="ECO:0000256" key="1">
    <source>
        <dbReference type="ARBA" id="ARBA00022729"/>
    </source>
</evidence>
<dbReference type="InterPro" id="IPR029030">
    <property type="entry name" value="Caspase-like_dom_sf"/>
</dbReference>
<dbReference type="AlphaFoldDB" id="A0A532VAR1"/>
<protein>
    <recommendedName>
        <fullName evidence="2">Gingipain domain-containing protein</fullName>
    </recommendedName>
</protein>
<dbReference type="Pfam" id="PF01364">
    <property type="entry name" value="Peptidase_C25"/>
    <property type="match status" value="1"/>
</dbReference>
<dbReference type="Gene3D" id="2.60.40.4070">
    <property type="match status" value="1"/>
</dbReference>
<gene>
    <name evidence="3" type="ORF">CEE36_00680</name>
</gene>
<dbReference type="InterPro" id="IPR013783">
    <property type="entry name" value="Ig-like_fold"/>
</dbReference>
<evidence type="ECO:0000313" key="4">
    <source>
        <dbReference type="Proteomes" id="UP000317778"/>
    </source>
</evidence>
<dbReference type="SUPFAM" id="SSF52129">
    <property type="entry name" value="Caspase-like"/>
    <property type="match status" value="1"/>
</dbReference>
<accession>A0A532VAR1</accession>
<evidence type="ECO:0000259" key="2">
    <source>
        <dbReference type="Pfam" id="PF01364"/>
    </source>
</evidence>
<sequence length="1203" mass="131754">MKTRPYGLGALLGVCLTVLSYGALEAGELHYVLELPLSELSLDRAGEYTLVSFEGASYDAPPSYPLIPFITKRYLLPRGTKVADVRLEALSVKTTYVEAPVYPAQPPRPLTAQKVEFVGPREEVYASSTPVSDFEAQVLYQGLLEGERVALIAVRPLRYTPAEGKLEVAEQMVLTVGYEPDPGYTPPVGITPSQQRRLNVRIKALVENPEILAPRVTFQPAAEKNYRHAIVTPSLLRDEFQKLADWNTARGVRDTVVALEAIASSFSGRDLAEQIRNFVIFAHERWGVEYLLLGGDEGLVPTRDCFVASYDGSSRDTIPTDMYFGCLDGDWDANANNTFGEMNDEVDLSVEVTVGRACVNDVQEAGLFVGKVVVYQDNPPQGFASKLMLPSEILWPDRGYSGDGTNDAIADLAHPGTSIAKMYETQGTLTRNALEDSLNAGVGLVHHCAHGNEIAISCGHLNGEPSFYNWQARGLINAGKMPVYVAISCLVGAFDYDGFGGCLVEAFQWAEHGGTVAWVGNSRYGWGTPPTRGPSECLDVSFFEEVYGLDNPEIGPALATAKEENAWWGNVSYGRWSIYELNLHGDPAMPVHSREPSEFVVSHPPIVEGPQTLYVTVSSQAGYPVEGMLVCARQYPNVYAWGYTDASGVAALEISPTPGFLELRVTGANHYDWVDKNILVGVRRAELTISPDTTWLDAEIEPLSSSFTISSTGTDSLVVTQISPYQATWIDSIYPTDCVLAAGEGRQIEFFVDTTGLPDYIYLGKIRILSNDPDRTIAYHPVKLIKGDWPDIEITPDTLAFNMPAGDSLTLACDVTNGGRAELEVSSVTSSAHWIETIAPTSFNLEVGGLQSVAITVDTAGLGFGTFDANVVFSTDDPDELERKLPVRLHMGAPDIALSPDTLEFFFSWEDQSRNKTEDDLTVSNEGDRILEVTNVIPTRQWISVSPPTAFDVEPDGSHDVYVTVMPEKLGQGVYNAHIRVYSNDTDEPMALEPVKLLVEEIPPRICCKPDTAVMDRQTMRGSFWVYNLGMRDLVVKEISTETPWIYALYPKSFILRGQDSAYVTMIGDASKVGAGPPVGIVLVKSNDTHNPEWEEPVKIGGTSGIAEALPTVFELSEVSPNPVRGRCLIRFAVPREAAVSLALYDVTGQKVRTFVDGSIQPGYHLVLWTGEDDIGRQLPQGVYLLRMQSPDYSAVEKLVLLR</sequence>